<proteinExistence type="predicted"/>
<protein>
    <submittedName>
        <fullName evidence="1">Uncharacterized protein</fullName>
    </submittedName>
</protein>
<sequence length="50" mass="5411">PSTNLIITPEPYPHGESTLACVLDMPSMDLIITPEPYPHGESTLACVLDM</sequence>
<feature type="non-terminal residue" evidence="1">
    <location>
        <position position="1"/>
    </location>
</feature>
<reference evidence="1" key="1">
    <citation type="journal article" date="2019" name="Sci. Rep.">
        <title>Draft genome of Tanacetum cinerariifolium, the natural source of mosquito coil.</title>
        <authorList>
            <person name="Yamashiro T."/>
            <person name="Shiraishi A."/>
            <person name="Satake H."/>
            <person name="Nakayama K."/>
        </authorList>
    </citation>
    <scope>NUCLEOTIDE SEQUENCE</scope>
</reference>
<feature type="non-terminal residue" evidence="1">
    <location>
        <position position="50"/>
    </location>
</feature>
<comment type="caution">
    <text evidence="1">The sequence shown here is derived from an EMBL/GenBank/DDBJ whole genome shotgun (WGS) entry which is preliminary data.</text>
</comment>
<organism evidence="1">
    <name type="scientific">Tanacetum cinerariifolium</name>
    <name type="common">Dalmatian daisy</name>
    <name type="synonym">Chrysanthemum cinerariifolium</name>
    <dbReference type="NCBI Taxonomy" id="118510"/>
    <lineage>
        <taxon>Eukaryota</taxon>
        <taxon>Viridiplantae</taxon>
        <taxon>Streptophyta</taxon>
        <taxon>Embryophyta</taxon>
        <taxon>Tracheophyta</taxon>
        <taxon>Spermatophyta</taxon>
        <taxon>Magnoliopsida</taxon>
        <taxon>eudicotyledons</taxon>
        <taxon>Gunneridae</taxon>
        <taxon>Pentapetalae</taxon>
        <taxon>asterids</taxon>
        <taxon>campanulids</taxon>
        <taxon>Asterales</taxon>
        <taxon>Asteraceae</taxon>
        <taxon>Asteroideae</taxon>
        <taxon>Anthemideae</taxon>
        <taxon>Anthemidinae</taxon>
        <taxon>Tanacetum</taxon>
    </lineage>
</organism>
<dbReference type="AlphaFoldDB" id="A0A699K328"/>
<accession>A0A699K328</accession>
<gene>
    <name evidence="1" type="ORF">Tci_640860</name>
</gene>
<evidence type="ECO:0000313" key="1">
    <source>
        <dbReference type="EMBL" id="GFA68888.1"/>
    </source>
</evidence>
<name>A0A699K328_TANCI</name>
<dbReference type="EMBL" id="BKCJ010469282">
    <property type="protein sequence ID" value="GFA68888.1"/>
    <property type="molecule type" value="Genomic_DNA"/>
</dbReference>